<comment type="subcellular location">
    <subcellularLocation>
        <location evidence="1">Cytoplasm</location>
    </subcellularLocation>
</comment>
<dbReference type="Gene3D" id="1.20.58.1000">
    <property type="entry name" value="Metal-sensitive repressor, helix protomer"/>
    <property type="match status" value="1"/>
</dbReference>
<dbReference type="InterPro" id="IPR038390">
    <property type="entry name" value="Metal_Tscrpt_repr_sf"/>
</dbReference>
<dbReference type="Proteomes" id="UP001623660">
    <property type="component" value="Unassembled WGS sequence"/>
</dbReference>
<protein>
    <recommendedName>
        <fullName evidence="5">Copper-sensing transcriptional repressor CsoR</fullName>
    </recommendedName>
    <alternativeName>
        <fullName evidence="6">Copper-sensitive operon repressor</fullName>
    </alternativeName>
</protein>
<reference evidence="7 8" key="1">
    <citation type="submission" date="2024-11" db="EMBL/GenBank/DDBJ databases">
        <authorList>
            <person name="Heng Y.C."/>
            <person name="Lim A.C.H."/>
            <person name="Lee J.K.Y."/>
            <person name="Kittelmann S."/>
        </authorList>
    </citation>
    <scope>NUCLEOTIDE SEQUENCE [LARGE SCALE GENOMIC DNA]</scope>
    <source>
        <strain evidence="7 8">WILCCON 0269</strain>
    </source>
</reference>
<name>A0ABW8SKT9_9CLOT</name>
<dbReference type="InterPro" id="IPR003735">
    <property type="entry name" value="Metal_Tscrpt_repr"/>
</dbReference>
<keyword evidence="4" id="KW-0479">Metal-binding</keyword>
<dbReference type="Pfam" id="PF02583">
    <property type="entry name" value="Trns_repr_metal"/>
    <property type="match status" value="1"/>
</dbReference>
<evidence type="ECO:0000256" key="2">
    <source>
        <dbReference type="ARBA" id="ARBA00011738"/>
    </source>
</evidence>
<accession>A0ABW8SKT9</accession>
<gene>
    <name evidence="7" type="ORF">ACJDU8_14075</name>
</gene>
<evidence type="ECO:0000256" key="4">
    <source>
        <dbReference type="ARBA" id="ARBA00022723"/>
    </source>
</evidence>
<proteinExistence type="predicted"/>
<organism evidence="7 8">
    <name type="scientific">Candidatus Clostridium eludens</name>
    <dbReference type="NCBI Taxonomy" id="3381663"/>
    <lineage>
        <taxon>Bacteria</taxon>
        <taxon>Bacillati</taxon>
        <taxon>Bacillota</taxon>
        <taxon>Clostridia</taxon>
        <taxon>Eubacteriales</taxon>
        <taxon>Clostridiaceae</taxon>
        <taxon>Clostridium</taxon>
    </lineage>
</organism>
<evidence type="ECO:0000313" key="7">
    <source>
        <dbReference type="EMBL" id="MFL0196677.1"/>
    </source>
</evidence>
<keyword evidence="3" id="KW-0963">Cytoplasm</keyword>
<dbReference type="RefSeq" id="WP_406792782.1">
    <property type="nucleotide sequence ID" value="NZ_JBJHZX010000020.1"/>
</dbReference>
<evidence type="ECO:0000256" key="6">
    <source>
        <dbReference type="ARBA" id="ARBA00041544"/>
    </source>
</evidence>
<dbReference type="EMBL" id="JBJHZX010000020">
    <property type="protein sequence ID" value="MFL0196677.1"/>
    <property type="molecule type" value="Genomic_DNA"/>
</dbReference>
<dbReference type="CDD" id="cd10159">
    <property type="entry name" value="CsoR-like_DUF156_2"/>
    <property type="match status" value="1"/>
</dbReference>
<evidence type="ECO:0000256" key="3">
    <source>
        <dbReference type="ARBA" id="ARBA00022490"/>
    </source>
</evidence>
<sequence length="90" mass="10121">MNEEKKKAFQALKTSKGQIEGIMKMIENGRYCIDISNQIIAAQALLKKANLLILKQHLNHCVRDAFLKNAGEEKVEEIVNLLGKLLDKDG</sequence>
<evidence type="ECO:0000256" key="1">
    <source>
        <dbReference type="ARBA" id="ARBA00004496"/>
    </source>
</evidence>
<keyword evidence="8" id="KW-1185">Reference proteome</keyword>
<dbReference type="PANTHER" id="PTHR33677">
    <property type="entry name" value="TRANSCRIPTIONAL REPRESSOR FRMR-RELATED"/>
    <property type="match status" value="1"/>
</dbReference>
<evidence type="ECO:0000256" key="5">
    <source>
        <dbReference type="ARBA" id="ARBA00039938"/>
    </source>
</evidence>
<comment type="caution">
    <text evidence="7">The sequence shown here is derived from an EMBL/GenBank/DDBJ whole genome shotgun (WGS) entry which is preliminary data.</text>
</comment>
<dbReference type="PANTHER" id="PTHR33677:SF4">
    <property type="entry name" value="COPPER-SENSING TRANSCRIPTIONAL REPRESSOR CSOR"/>
    <property type="match status" value="1"/>
</dbReference>
<evidence type="ECO:0000313" key="8">
    <source>
        <dbReference type="Proteomes" id="UP001623660"/>
    </source>
</evidence>
<comment type="subunit">
    <text evidence="2">Homodimer.</text>
</comment>